<dbReference type="InParanoid" id="A0A5C7EVH9"/>
<organism evidence="2 3">
    <name type="scientific">Pelomicrobium methylotrophicum</name>
    <dbReference type="NCBI Taxonomy" id="2602750"/>
    <lineage>
        <taxon>Bacteria</taxon>
        <taxon>Pseudomonadati</taxon>
        <taxon>Pseudomonadota</taxon>
        <taxon>Hydrogenophilia</taxon>
        <taxon>Hydrogenophilia incertae sedis</taxon>
        <taxon>Pelomicrobium</taxon>
    </lineage>
</organism>
<proteinExistence type="predicted"/>
<dbReference type="AlphaFoldDB" id="A0A5C7EVH9"/>
<feature type="region of interest" description="Disordered" evidence="1">
    <location>
        <begin position="492"/>
        <end position="514"/>
    </location>
</feature>
<feature type="region of interest" description="Disordered" evidence="1">
    <location>
        <begin position="184"/>
        <end position="207"/>
    </location>
</feature>
<protein>
    <submittedName>
        <fullName evidence="2">Uncharacterized protein</fullName>
    </submittedName>
</protein>
<dbReference type="Proteomes" id="UP000321201">
    <property type="component" value="Unassembled WGS sequence"/>
</dbReference>
<keyword evidence="3" id="KW-1185">Reference proteome</keyword>
<reference evidence="2 3" key="1">
    <citation type="submission" date="2019-08" db="EMBL/GenBank/DDBJ databases">
        <title>Pelomicrobium methylotrophicum gen. nov., sp. nov. a moderately thermophilic, facultatively anaerobic, lithoautotrophic and methylotrophic bacterium isolated from a terrestrial mud volcano.</title>
        <authorList>
            <person name="Slobodkina G.B."/>
            <person name="Merkel A.Y."/>
            <person name="Slobodkin A.I."/>
        </authorList>
    </citation>
    <scope>NUCLEOTIDE SEQUENCE [LARGE SCALE GENOMIC DNA]</scope>
    <source>
        <strain evidence="2 3">SM250</strain>
    </source>
</reference>
<evidence type="ECO:0000313" key="2">
    <source>
        <dbReference type="EMBL" id="TXF12863.1"/>
    </source>
</evidence>
<sequence length="539" mass="56853">MTCPAPQRAMRCWKLSEATPARERGQVLLLLLVVLIAASAHALVRSLNAASLASKRLQITGEALAQAKEALIARAVNDTDPSGDPSRIRPGSLPCPDLNDDGRAELFSGNQCPAYLGRLPWYTLNLPDLRDGHGERLWYALSPAFRDHPSAILNSADARGELAVVGRTPATDVAAIVFSPGPPLIREGASTRQDRSGGTGPCPGPAPYAATPKCNPVNYLDATQGEDNADDNRTFVTAMPGAAFNDQLLPITADDIMALVEIRAARETAARLREHFNAWATSSALTAPRGWYPWAAPFVDPSAKSAGVDGTLHGLVPLEPTNVSPWKPRLEVNGMPAGSCTRAPLRFSCSAGINAGDVVTFTADLDHVGTAFILPPPTTTVSISPVDAIATAGPSWSLSGVSGGRLSCTVGGTATITGTLTIRGEAKLAAWTQDSWLLRNQWHKVLYYAVSSGFTITGAGGCGGALPACVTVENTPEPADKHAVVLATGRALAGQTRPPENPTPSEADYLEGQNRSPDLRFEFNRRSASFNDYVVVVSP</sequence>
<accession>A0A5C7EVH9</accession>
<evidence type="ECO:0000256" key="1">
    <source>
        <dbReference type="SAM" id="MobiDB-lite"/>
    </source>
</evidence>
<dbReference type="OrthoDB" id="8532329at2"/>
<name>A0A5C7EVH9_9PROT</name>
<dbReference type="RefSeq" id="WP_147798944.1">
    <property type="nucleotide sequence ID" value="NZ_VPFL01000004.1"/>
</dbReference>
<evidence type="ECO:0000313" key="3">
    <source>
        <dbReference type="Proteomes" id="UP000321201"/>
    </source>
</evidence>
<dbReference type="EMBL" id="VPFL01000004">
    <property type="protein sequence ID" value="TXF12863.1"/>
    <property type="molecule type" value="Genomic_DNA"/>
</dbReference>
<comment type="caution">
    <text evidence="2">The sequence shown here is derived from an EMBL/GenBank/DDBJ whole genome shotgun (WGS) entry which is preliminary data.</text>
</comment>
<gene>
    <name evidence="2" type="ORF">FR698_04285</name>
</gene>